<dbReference type="InterPro" id="IPR001173">
    <property type="entry name" value="Glyco_trans_2-like"/>
</dbReference>
<dbReference type="Proteomes" id="UP001500393">
    <property type="component" value="Unassembled WGS sequence"/>
</dbReference>
<dbReference type="Pfam" id="PF00535">
    <property type="entry name" value="Glycos_transf_2"/>
    <property type="match status" value="1"/>
</dbReference>
<dbReference type="RefSeq" id="WP_344215990.1">
    <property type="nucleotide sequence ID" value="NZ_BAAAOS010000022.1"/>
</dbReference>
<dbReference type="InterPro" id="IPR050256">
    <property type="entry name" value="Glycosyltransferase_2"/>
</dbReference>
<comment type="similarity">
    <text evidence="1">Belongs to the glycosyltransferase 2 family.</text>
</comment>
<dbReference type="PANTHER" id="PTHR48090">
    <property type="entry name" value="UNDECAPRENYL-PHOSPHATE 4-DEOXY-4-FORMAMIDO-L-ARABINOSE TRANSFERASE-RELATED"/>
    <property type="match status" value="1"/>
</dbReference>
<dbReference type="PANTHER" id="PTHR48090:SF7">
    <property type="entry name" value="RFBJ PROTEIN"/>
    <property type="match status" value="1"/>
</dbReference>
<protein>
    <recommendedName>
        <fullName evidence="2">Glycosyltransferase 2-like domain-containing protein</fullName>
    </recommendedName>
</protein>
<dbReference type="CDD" id="cd04179">
    <property type="entry name" value="DPM_DPG-synthase_like"/>
    <property type="match status" value="1"/>
</dbReference>
<sequence>MGKVVSDLRAALPTASISVYDSNSTDDTAVVARAAGAIVRHESRSGKGNVVRRAFADIDADVYLLIDGDDRYDASRAADLVRLLLRGPYDQVVGIRKHSNVAAYRRGHTFGNRVLTGAAGPLFGREITDMLSGYRAFSRRYVKSFPALAREFEIEGPYPRISQATMAGCLAITW</sequence>
<proteinExistence type="inferred from homology"/>
<dbReference type="EMBL" id="BAAAOS010000022">
    <property type="protein sequence ID" value="GAA1582200.1"/>
    <property type="molecule type" value="Genomic_DNA"/>
</dbReference>
<dbReference type="SUPFAM" id="SSF53448">
    <property type="entry name" value="Nucleotide-diphospho-sugar transferases"/>
    <property type="match status" value="1"/>
</dbReference>
<dbReference type="Gene3D" id="3.90.550.10">
    <property type="entry name" value="Spore Coat Polysaccharide Biosynthesis Protein SpsA, Chain A"/>
    <property type="match status" value="1"/>
</dbReference>
<reference evidence="4" key="1">
    <citation type="journal article" date="2019" name="Int. J. Syst. Evol. Microbiol.">
        <title>The Global Catalogue of Microorganisms (GCM) 10K type strain sequencing project: providing services to taxonomists for standard genome sequencing and annotation.</title>
        <authorList>
            <consortium name="The Broad Institute Genomics Platform"/>
            <consortium name="The Broad Institute Genome Sequencing Center for Infectious Disease"/>
            <person name="Wu L."/>
            <person name="Ma J."/>
        </authorList>
    </citation>
    <scope>NUCLEOTIDE SEQUENCE [LARGE SCALE GENOMIC DNA]</scope>
    <source>
        <strain evidence="4">JCM 14969</strain>
    </source>
</reference>
<evidence type="ECO:0000313" key="3">
    <source>
        <dbReference type="EMBL" id="GAA1582200.1"/>
    </source>
</evidence>
<comment type="caution">
    <text evidence="3">The sequence shown here is derived from an EMBL/GenBank/DDBJ whole genome shotgun (WGS) entry which is preliminary data.</text>
</comment>
<name>A0ABP4PN03_9ACTN</name>
<evidence type="ECO:0000313" key="4">
    <source>
        <dbReference type="Proteomes" id="UP001500393"/>
    </source>
</evidence>
<dbReference type="InterPro" id="IPR029044">
    <property type="entry name" value="Nucleotide-diphossugar_trans"/>
</dbReference>
<evidence type="ECO:0000259" key="2">
    <source>
        <dbReference type="Pfam" id="PF00535"/>
    </source>
</evidence>
<gene>
    <name evidence="3" type="ORF">GCM10009789_39950</name>
</gene>
<keyword evidence="4" id="KW-1185">Reference proteome</keyword>
<organism evidence="3 4">
    <name type="scientific">Kribbella sancticallisti</name>
    <dbReference type="NCBI Taxonomy" id="460087"/>
    <lineage>
        <taxon>Bacteria</taxon>
        <taxon>Bacillati</taxon>
        <taxon>Actinomycetota</taxon>
        <taxon>Actinomycetes</taxon>
        <taxon>Propionibacteriales</taxon>
        <taxon>Kribbellaceae</taxon>
        <taxon>Kribbella</taxon>
    </lineage>
</organism>
<evidence type="ECO:0000256" key="1">
    <source>
        <dbReference type="ARBA" id="ARBA00006739"/>
    </source>
</evidence>
<accession>A0ABP4PN03</accession>
<feature type="domain" description="Glycosyltransferase 2-like" evidence="2">
    <location>
        <begin position="15"/>
        <end position="143"/>
    </location>
</feature>